<dbReference type="EMBL" id="JACAST010000002">
    <property type="protein sequence ID" value="NWK01771.1"/>
    <property type="molecule type" value="Genomic_DNA"/>
</dbReference>
<proteinExistence type="predicted"/>
<protein>
    <submittedName>
        <fullName evidence="2">Sulfatase-like hydrolase/transferase</fullName>
    </submittedName>
</protein>
<dbReference type="Proteomes" id="UP000529843">
    <property type="component" value="Unassembled WGS sequence"/>
</dbReference>
<keyword evidence="2" id="KW-0378">Hydrolase</keyword>
<dbReference type="PANTHER" id="PTHR46615">
    <property type="entry name" value="ARYLSULFATASE K"/>
    <property type="match status" value="1"/>
</dbReference>
<dbReference type="PANTHER" id="PTHR46615:SF1">
    <property type="entry name" value="ARYLSULFATASE K"/>
    <property type="match status" value="1"/>
</dbReference>
<dbReference type="SUPFAM" id="SSF53649">
    <property type="entry name" value="Alkaline phosphatase-like"/>
    <property type="match status" value="1"/>
</dbReference>
<dbReference type="GO" id="GO:0004065">
    <property type="term" value="F:arylsulfatase activity"/>
    <property type="evidence" value="ECO:0007669"/>
    <property type="project" value="TreeGrafter"/>
</dbReference>
<sequence length="479" mass="55308">MKPNIIFFLIDGLRAEQVYGNNRTCKTPNIDSLIQNGMYSEQAVSSVDGTIVSLNTIFNLNFQVGNSARNKKIVLNENNLIDILKKKGYHIYGTLPNFASFNSLLEHFENENNNDRIENSDLSTGDLIDPVAAQFLGQKIEGSHSEYERYRATLPTGLAKEIIQLLESKEKQEPYFCYFHIFDLHPLREGRMPIGIEDFDNEKFGSSLYERTVSSIDFWLGKIFEHIDKNDVIILTADHGERIPHGGMREVDFQPKLEHAVDFGKKILPKSAHKIGGQFLYDIRKSVGKRKLNKSNKKLTNYQKRSRDPYFTLSLFDELIRVPLLFVGNSIKPRIITKQVRHVDISPTIYELLDIPLDRKISGKSLISLDDESSQEENPNYLHTMPYHKLSPSDMVGLRTSKHKYFRAARDPKEDVNLYDLKNDPCENDNIAETNKELVTQFEKKILQLEKDNLPEYEEKISEKELQRISNELKRLGYM</sequence>
<name>A0A7K4NKE7_9ARCH</name>
<keyword evidence="2" id="KW-0808">Transferase</keyword>
<dbReference type="Pfam" id="PF00884">
    <property type="entry name" value="Sulfatase"/>
    <property type="match status" value="1"/>
</dbReference>
<gene>
    <name evidence="2" type="ORF">HX804_00445</name>
</gene>
<evidence type="ECO:0000259" key="1">
    <source>
        <dbReference type="Pfam" id="PF00884"/>
    </source>
</evidence>
<feature type="domain" description="Sulfatase N-terminal" evidence="1">
    <location>
        <begin position="3"/>
        <end position="355"/>
    </location>
</feature>
<organism evidence="2 3">
    <name type="scientific">Marine Group I thaumarchaeote</name>
    <dbReference type="NCBI Taxonomy" id="2511932"/>
    <lineage>
        <taxon>Archaea</taxon>
        <taxon>Nitrososphaerota</taxon>
        <taxon>Marine Group I</taxon>
    </lineage>
</organism>
<dbReference type="GO" id="GO:0016740">
    <property type="term" value="F:transferase activity"/>
    <property type="evidence" value="ECO:0007669"/>
    <property type="project" value="UniProtKB-KW"/>
</dbReference>
<dbReference type="InterPro" id="IPR000917">
    <property type="entry name" value="Sulfatase_N"/>
</dbReference>
<dbReference type="InterPro" id="IPR017850">
    <property type="entry name" value="Alkaline_phosphatase_core_sf"/>
</dbReference>
<accession>A0A7K4NKE7</accession>
<dbReference type="AlphaFoldDB" id="A0A7K4NKE7"/>
<dbReference type="GO" id="GO:0015024">
    <property type="term" value="F:glucuronate-2-sulfatase activity"/>
    <property type="evidence" value="ECO:0007669"/>
    <property type="project" value="TreeGrafter"/>
</dbReference>
<comment type="caution">
    <text evidence="2">The sequence shown here is derived from an EMBL/GenBank/DDBJ whole genome shotgun (WGS) entry which is preliminary data.</text>
</comment>
<dbReference type="InterPro" id="IPR051849">
    <property type="entry name" value="GAG-degrading_sulfatase"/>
</dbReference>
<evidence type="ECO:0000313" key="2">
    <source>
        <dbReference type="EMBL" id="NWK01771.1"/>
    </source>
</evidence>
<dbReference type="Gene3D" id="3.40.720.10">
    <property type="entry name" value="Alkaline Phosphatase, subunit A"/>
    <property type="match status" value="2"/>
</dbReference>
<reference evidence="2 3" key="1">
    <citation type="journal article" date="2019" name="Environ. Microbiol.">
        <title>Genomics insights into ecotype formation of ammonia-oxidizing archaea in the deep ocean.</title>
        <authorList>
            <person name="Wang Y."/>
            <person name="Huang J.M."/>
            <person name="Cui G.J."/>
            <person name="Nunoura T."/>
            <person name="Takaki Y."/>
            <person name="Li W.L."/>
            <person name="Li J."/>
            <person name="Gao Z.M."/>
            <person name="Takai K."/>
            <person name="Zhang A.Q."/>
            <person name="Stepanauskas R."/>
        </authorList>
    </citation>
    <scope>NUCLEOTIDE SEQUENCE [LARGE SCALE GENOMIC DNA]</scope>
    <source>
        <strain evidence="2 3">N8</strain>
    </source>
</reference>
<evidence type="ECO:0000313" key="3">
    <source>
        <dbReference type="Proteomes" id="UP000529843"/>
    </source>
</evidence>